<evidence type="ECO:0000256" key="1">
    <source>
        <dbReference type="SAM" id="MobiDB-lite"/>
    </source>
</evidence>
<dbReference type="EMBL" id="GEDC01024732">
    <property type="protein sequence ID" value="JAS12566.1"/>
    <property type="molecule type" value="Transcribed_RNA"/>
</dbReference>
<dbReference type="AlphaFoldDB" id="A0A1B6CGD9"/>
<accession>A0A1B6CGD9</accession>
<organism evidence="2">
    <name type="scientific">Clastoptera arizonana</name>
    <name type="common">Arizona spittle bug</name>
    <dbReference type="NCBI Taxonomy" id="38151"/>
    <lineage>
        <taxon>Eukaryota</taxon>
        <taxon>Metazoa</taxon>
        <taxon>Ecdysozoa</taxon>
        <taxon>Arthropoda</taxon>
        <taxon>Hexapoda</taxon>
        <taxon>Insecta</taxon>
        <taxon>Pterygota</taxon>
        <taxon>Neoptera</taxon>
        <taxon>Paraneoptera</taxon>
        <taxon>Hemiptera</taxon>
        <taxon>Auchenorrhyncha</taxon>
        <taxon>Cercopoidea</taxon>
        <taxon>Clastopteridae</taxon>
        <taxon>Clastoptera</taxon>
    </lineage>
</organism>
<gene>
    <name evidence="2" type="ORF">g.40634</name>
</gene>
<reference evidence="2" key="1">
    <citation type="submission" date="2015-12" db="EMBL/GenBank/DDBJ databases">
        <title>De novo transcriptome assembly of four potential Pierce s Disease insect vectors from Arizona vineyards.</title>
        <authorList>
            <person name="Tassone E.E."/>
        </authorList>
    </citation>
    <scope>NUCLEOTIDE SEQUENCE</scope>
</reference>
<feature type="non-terminal residue" evidence="2">
    <location>
        <position position="405"/>
    </location>
</feature>
<name>A0A1B6CGD9_9HEMI</name>
<sequence length="405" mass="46240">MENFTNKEILSNFDLSKETSGDYFKSSFARSMVFGNSTQSKSLDFVFNNNCEIKEECENNVKCFTSNITESKELASSKQKCVSLTLDEDCGNKCWKFCDLKNNVLSQESIRKVFSEPWDFKEVVHKESSSTECREKEITCEEQDDEILGLRKSCQNSMDKNCIQEEISTNSHLQLQVDTLQWQLKQTEASRQMYQAVLEQVSKFLERIYRDLHPMQNKTRQQVPKKSVPRSRSVHTVPSRPPSPSPTVISQNHFVQRANSITHLQGSTLPRDLSWRVPRLEFTAEVSPDMLSQEAFRLLRTIHSLLGTREPDLANRLTPISDPCSDYFVGGDPRKNSWLNESCRSFLHSSCIEKRKSLESCSSQVPLLYPSEEDAPRTETVNSSTPQLSVSSNEDESGFSSLSSF</sequence>
<proteinExistence type="predicted"/>
<protein>
    <submittedName>
        <fullName evidence="2">Uncharacterized protein</fullName>
    </submittedName>
</protein>
<evidence type="ECO:0000313" key="2">
    <source>
        <dbReference type="EMBL" id="JAS12566.1"/>
    </source>
</evidence>
<feature type="region of interest" description="Disordered" evidence="1">
    <location>
        <begin position="369"/>
        <end position="405"/>
    </location>
</feature>
<feature type="region of interest" description="Disordered" evidence="1">
    <location>
        <begin position="215"/>
        <end position="247"/>
    </location>
</feature>
<feature type="compositionally biased region" description="Polar residues" evidence="1">
    <location>
        <begin position="379"/>
        <end position="405"/>
    </location>
</feature>